<comment type="caution">
    <text evidence="2">The sequence shown here is derived from an EMBL/GenBank/DDBJ whole genome shotgun (WGS) entry which is preliminary data.</text>
</comment>
<gene>
    <name evidence="2" type="ORF">EF514_03585</name>
</gene>
<dbReference type="EMBL" id="RLIH01000003">
    <property type="protein sequence ID" value="RVU55365.1"/>
    <property type="molecule type" value="Genomic_DNA"/>
</dbReference>
<accession>A0A437S8E0</accession>
<dbReference type="Proteomes" id="UP000288812">
    <property type="component" value="Unassembled WGS sequence"/>
</dbReference>
<dbReference type="Pfam" id="PF20097">
    <property type="entry name" value="DUF6487"/>
    <property type="match status" value="1"/>
</dbReference>
<proteinExistence type="predicted"/>
<feature type="domain" description="DUF6487" evidence="1">
    <location>
        <begin position="3"/>
        <end position="76"/>
    </location>
</feature>
<dbReference type="OrthoDB" id="384892at2"/>
<dbReference type="AlphaFoldDB" id="A0A437S8E0"/>
<keyword evidence="3" id="KW-1185">Reference proteome</keyword>
<dbReference type="RefSeq" id="WP_127723908.1">
    <property type="nucleotide sequence ID" value="NZ_RLIH01000003.1"/>
</dbReference>
<evidence type="ECO:0000259" key="1">
    <source>
        <dbReference type="Pfam" id="PF20097"/>
    </source>
</evidence>
<reference evidence="2 3" key="1">
    <citation type="submission" date="2018-11" db="EMBL/GenBank/DDBJ databases">
        <title>Genome sequencing and assembly of Anaerosphaera sp. nov., GS7-6-2.</title>
        <authorList>
            <person name="Rettenmaier R."/>
            <person name="Liebl W."/>
            <person name="Zverlov V."/>
        </authorList>
    </citation>
    <scope>NUCLEOTIDE SEQUENCE [LARGE SCALE GENOMIC DNA]</scope>
    <source>
        <strain evidence="2 3">GS7-6-2</strain>
    </source>
</reference>
<evidence type="ECO:0000313" key="3">
    <source>
        <dbReference type="Proteomes" id="UP000288812"/>
    </source>
</evidence>
<dbReference type="InterPro" id="IPR045504">
    <property type="entry name" value="DUF6487"/>
</dbReference>
<evidence type="ECO:0000313" key="2">
    <source>
        <dbReference type="EMBL" id="RVU55365.1"/>
    </source>
</evidence>
<sequence length="79" mass="9217">MKCPICKNEMEKGGIFVNSIYVYWYNEDELKERSLFLKARVNGEPIGKNNFLTNTTKIETAYYCKNCKKVMGIFDVADF</sequence>
<organism evidence="2 3">
    <name type="scientific">Anaerosphaera multitolerans</name>
    <dbReference type="NCBI Taxonomy" id="2487351"/>
    <lineage>
        <taxon>Bacteria</taxon>
        <taxon>Bacillati</taxon>
        <taxon>Bacillota</taxon>
        <taxon>Tissierellia</taxon>
        <taxon>Tissierellales</taxon>
        <taxon>Peptoniphilaceae</taxon>
        <taxon>Anaerosphaera</taxon>
    </lineage>
</organism>
<protein>
    <recommendedName>
        <fullName evidence="1">DUF6487 domain-containing protein</fullName>
    </recommendedName>
</protein>
<name>A0A437S8E0_9FIRM</name>